<proteinExistence type="predicted"/>
<reference evidence="2" key="1">
    <citation type="journal article" date="2022" name="Mol. Ecol. Resour.">
        <title>The genomes of chicory, endive, great burdock and yacon provide insights into Asteraceae palaeo-polyploidization history and plant inulin production.</title>
        <authorList>
            <person name="Fan W."/>
            <person name="Wang S."/>
            <person name="Wang H."/>
            <person name="Wang A."/>
            <person name="Jiang F."/>
            <person name="Liu H."/>
            <person name="Zhao H."/>
            <person name="Xu D."/>
            <person name="Zhang Y."/>
        </authorList>
    </citation>
    <scope>NUCLEOTIDE SEQUENCE [LARGE SCALE GENOMIC DNA]</scope>
    <source>
        <strain evidence="2">cv. Punajuju</strain>
    </source>
</reference>
<dbReference type="Proteomes" id="UP001055811">
    <property type="component" value="Linkage Group LG09"/>
</dbReference>
<name>A0ACB8YUE0_CICIN</name>
<comment type="caution">
    <text evidence="1">The sequence shown here is derived from an EMBL/GenBank/DDBJ whole genome shotgun (WGS) entry which is preliminary data.</text>
</comment>
<feature type="non-terminal residue" evidence="1">
    <location>
        <position position="78"/>
    </location>
</feature>
<keyword evidence="2" id="KW-1185">Reference proteome</keyword>
<dbReference type="EMBL" id="CM042017">
    <property type="protein sequence ID" value="KAI3688743.1"/>
    <property type="molecule type" value="Genomic_DNA"/>
</dbReference>
<accession>A0ACB8YUE0</accession>
<sequence>GSHLSFFVLYIPPIHTRHTPYLEQHLYAHHRFSPPRQQDIVHRNTTEFNYDAISSEERSCRNCNRNHAAARRVVPVAI</sequence>
<organism evidence="1 2">
    <name type="scientific">Cichorium intybus</name>
    <name type="common">Chicory</name>
    <dbReference type="NCBI Taxonomy" id="13427"/>
    <lineage>
        <taxon>Eukaryota</taxon>
        <taxon>Viridiplantae</taxon>
        <taxon>Streptophyta</taxon>
        <taxon>Embryophyta</taxon>
        <taxon>Tracheophyta</taxon>
        <taxon>Spermatophyta</taxon>
        <taxon>Magnoliopsida</taxon>
        <taxon>eudicotyledons</taxon>
        <taxon>Gunneridae</taxon>
        <taxon>Pentapetalae</taxon>
        <taxon>asterids</taxon>
        <taxon>campanulids</taxon>
        <taxon>Asterales</taxon>
        <taxon>Asteraceae</taxon>
        <taxon>Cichorioideae</taxon>
        <taxon>Cichorieae</taxon>
        <taxon>Cichoriinae</taxon>
        <taxon>Cichorium</taxon>
    </lineage>
</organism>
<evidence type="ECO:0000313" key="1">
    <source>
        <dbReference type="EMBL" id="KAI3688743.1"/>
    </source>
</evidence>
<feature type="non-terminal residue" evidence="1">
    <location>
        <position position="1"/>
    </location>
</feature>
<protein>
    <submittedName>
        <fullName evidence="1">Uncharacterized protein</fullName>
    </submittedName>
</protein>
<gene>
    <name evidence="1" type="ORF">L2E82_46538</name>
</gene>
<evidence type="ECO:0000313" key="2">
    <source>
        <dbReference type="Proteomes" id="UP001055811"/>
    </source>
</evidence>
<reference evidence="1 2" key="2">
    <citation type="journal article" date="2022" name="Mol. Ecol. Resour.">
        <title>The genomes of chicory, endive, great burdock and yacon provide insights into Asteraceae paleo-polyploidization history and plant inulin production.</title>
        <authorList>
            <person name="Fan W."/>
            <person name="Wang S."/>
            <person name="Wang H."/>
            <person name="Wang A."/>
            <person name="Jiang F."/>
            <person name="Liu H."/>
            <person name="Zhao H."/>
            <person name="Xu D."/>
            <person name="Zhang Y."/>
        </authorList>
    </citation>
    <scope>NUCLEOTIDE SEQUENCE [LARGE SCALE GENOMIC DNA]</scope>
    <source>
        <strain evidence="2">cv. Punajuju</strain>
        <tissue evidence="1">Leaves</tissue>
    </source>
</reference>